<accession>A0A160TNB7</accession>
<dbReference type="Pfam" id="PF14206">
    <property type="entry name" value="Cys_rich_CPCC"/>
    <property type="match status" value="1"/>
</dbReference>
<reference evidence="2" key="1">
    <citation type="submission" date="2015-10" db="EMBL/GenBank/DDBJ databases">
        <authorList>
            <person name="Gilbert D.G."/>
        </authorList>
    </citation>
    <scope>NUCLEOTIDE SEQUENCE</scope>
</reference>
<dbReference type="AlphaFoldDB" id="A0A160TNB7"/>
<dbReference type="InterPro" id="IPR025983">
    <property type="entry name" value="Cys_rich_CPCC"/>
</dbReference>
<organism evidence="2">
    <name type="scientific">hydrothermal vent metagenome</name>
    <dbReference type="NCBI Taxonomy" id="652676"/>
    <lineage>
        <taxon>unclassified sequences</taxon>
        <taxon>metagenomes</taxon>
        <taxon>ecological metagenomes</taxon>
    </lineage>
</organism>
<feature type="domain" description="Cysteine-rich CPCC" evidence="1">
    <location>
        <begin position="3"/>
        <end position="65"/>
    </location>
</feature>
<protein>
    <recommendedName>
        <fullName evidence="1">Cysteine-rich CPCC domain-containing protein</fullName>
    </recommendedName>
</protein>
<name>A0A160TNB7_9ZZZZ</name>
<evidence type="ECO:0000259" key="1">
    <source>
        <dbReference type="Pfam" id="PF14206"/>
    </source>
</evidence>
<evidence type="ECO:0000313" key="2">
    <source>
        <dbReference type="EMBL" id="CUS46138.1"/>
    </source>
</evidence>
<gene>
    <name evidence="2" type="ORF">MGWOODY_Smn780</name>
</gene>
<sequence>MNERGVYEICGVCFWEDDGQTAANVDEARGGPNGGLSLTMAQENYRAFGACERRYIVNVRLPAASEIA</sequence>
<proteinExistence type="predicted"/>
<dbReference type="EMBL" id="CZQE01000343">
    <property type="protein sequence ID" value="CUS46138.1"/>
    <property type="molecule type" value="Genomic_DNA"/>
</dbReference>